<dbReference type="EMBL" id="QGKR01000196">
    <property type="protein sequence ID" value="PWR08595.1"/>
    <property type="molecule type" value="Genomic_DNA"/>
</dbReference>
<gene>
    <name evidence="1" type="ORF">DKT68_15385</name>
</gene>
<proteinExistence type="predicted"/>
<sequence length="114" mass="12820">MTQPNQPSEYSPGYVLPLPELRAYRNSAGLHVQAVQLTKANMRAVYEWADSKQFFEPAGPKPDDGLVVTGLTIFTADGRRKANFGDWVVRWAVNGTFDRYDALTFGQFFTEVQS</sequence>
<name>A0A317D7K8_9ACTN</name>
<reference evidence="1 2" key="1">
    <citation type="submission" date="2018-05" db="EMBL/GenBank/DDBJ databases">
        <title>Micromonospora atacamensis sp. nov., a novel actinobacteria isolated from high altitude Atacama Desert soil.</title>
        <authorList>
            <person name="Carro L."/>
            <person name="Golinska P."/>
            <person name="Klenk H.-P."/>
            <person name="Goodfellow M."/>
        </authorList>
    </citation>
    <scope>NUCLEOTIDE SEQUENCE [LARGE SCALE GENOMIC DNA]</scope>
    <source>
        <strain evidence="1 2">5R2A7</strain>
    </source>
</reference>
<protein>
    <submittedName>
        <fullName evidence="1">Uncharacterized protein</fullName>
    </submittedName>
</protein>
<organism evidence="1 2">
    <name type="scientific">Micromonospora acroterricola</name>
    <dbReference type="NCBI Taxonomy" id="2202421"/>
    <lineage>
        <taxon>Bacteria</taxon>
        <taxon>Bacillati</taxon>
        <taxon>Actinomycetota</taxon>
        <taxon>Actinomycetes</taxon>
        <taxon>Micromonosporales</taxon>
        <taxon>Micromonosporaceae</taxon>
        <taxon>Micromonospora</taxon>
    </lineage>
</organism>
<evidence type="ECO:0000313" key="2">
    <source>
        <dbReference type="Proteomes" id="UP000245410"/>
    </source>
</evidence>
<dbReference type="Proteomes" id="UP000245410">
    <property type="component" value="Unassembled WGS sequence"/>
</dbReference>
<evidence type="ECO:0000313" key="1">
    <source>
        <dbReference type="EMBL" id="PWR08595.1"/>
    </source>
</evidence>
<dbReference type="OrthoDB" id="1814561at2"/>
<dbReference type="AlphaFoldDB" id="A0A317D7K8"/>
<keyword evidence="2" id="KW-1185">Reference proteome</keyword>
<comment type="caution">
    <text evidence="1">The sequence shown here is derived from an EMBL/GenBank/DDBJ whole genome shotgun (WGS) entry which is preliminary data.</text>
</comment>
<dbReference type="RefSeq" id="WP_109818094.1">
    <property type="nucleotide sequence ID" value="NZ_QGKR01000196.1"/>
</dbReference>
<accession>A0A317D7K8</accession>